<dbReference type="AlphaFoldDB" id="A0A3A5MQK1"/>
<comment type="similarity">
    <text evidence="1">Belongs to the short-chain dehydrogenases/reductases (SDR) family.</text>
</comment>
<gene>
    <name evidence="4" type="ORF">D6T64_04675</name>
</gene>
<dbReference type="InterPro" id="IPR036291">
    <property type="entry name" value="NAD(P)-bd_dom_sf"/>
</dbReference>
<dbReference type="GO" id="GO:0016491">
    <property type="term" value="F:oxidoreductase activity"/>
    <property type="evidence" value="ECO:0007669"/>
    <property type="project" value="UniProtKB-KW"/>
</dbReference>
<dbReference type="SUPFAM" id="SSF51735">
    <property type="entry name" value="NAD(P)-binding Rossmann-fold domains"/>
    <property type="match status" value="1"/>
</dbReference>
<evidence type="ECO:0000256" key="1">
    <source>
        <dbReference type="ARBA" id="ARBA00006484"/>
    </source>
</evidence>
<reference evidence="4 5" key="1">
    <citation type="submission" date="2018-09" db="EMBL/GenBank/DDBJ databases">
        <title>Novel species of Cryobacterium.</title>
        <authorList>
            <person name="Liu Q."/>
            <person name="Xin Y.-H."/>
        </authorList>
    </citation>
    <scope>NUCLEOTIDE SEQUENCE [LARGE SCALE GENOMIC DNA]</scope>
    <source>
        <strain evidence="4 5">Hh39</strain>
    </source>
</reference>
<dbReference type="OrthoDB" id="3784334at2"/>
<dbReference type="SMART" id="SM00822">
    <property type="entry name" value="PKS_KR"/>
    <property type="match status" value="1"/>
</dbReference>
<keyword evidence="5" id="KW-1185">Reference proteome</keyword>
<protein>
    <submittedName>
        <fullName evidence="4">SDR family NAD(P)-dependent oxidoreductase</fullName>
    </submittedName>
</protein>
<evidence type="ECO:0000313" key="4">
    <source>
        <dbReference type="EMBL" id="RJT90099.1"/>
    </source>
</evidence>
<comment type="caution">
    <text evidence="4">The sequence shown here is derived from an EMBL/GenBank/DDBJ whole genome shotgun (WGS) entry which is preliminary data.</text>
</comment>
<dbReference type="PANTHER" id="PTHR44196:SF1">
    <property type="entry name" value="DEHYDROGENASE_REDUCTASE SDR FAMILY MEMBER 7B"/>
    <property type="match status" value="1"/>
</dbReference>
<dbReference type="InterPro" id="IPR057326">
    <property type="entry name" value="KR_dom"/>
</dbReference>
<evidence type="ECO:0000256" key="2">
    <source>
        <dbReference type="ARBA" id="ARBA00023002"/>
    </source>
</evidence>
<organism evidence="4 5">
    <name type="scientific">Cryobacterium melibiosiphilum</name>
    <dbReference type="NCBI Taxonomy" id="995039"/>
    <lineage>
        <taxon>Bacteria</taxon>
        <taxon>Bacillati</taxon>
        <taxon>Actinomycetota</taxon>
        <taxon>Actinomycetes</taxon>
        <taxon>Micrococcales</taxon>
        <taxon>Microbacteriaceae</taxon>
        <taxon>Cryobacterium</taxon>
    </lineage>
</organism>
<evidence type="ECO:0000259" key="3">
    <source>
        <dbReference type="SMART" id="SM00822"/>
    </source>
</evidence>
<feature type="domain" description="Ketoreductase" evidence="3">
    <location>
        <begin position="7"/>
        <end position="185"/>
    </location>
</feature>
<evidence type="ECO:0000313" key="5">
    <source>
        <dbReference type="Proteomes" id="UP000272015"/>
    </source>
</evidence>
<name>A0A3A5MQK1_9MICO</name>
<proteinExistence type="inferred from homology"/>
<dbReference type="PANTHER" id="PTHR44196">
    <property type="entry name" value="DEHYDROGENASE/REDUCTASE SDR FAMILY MEMBER 7B"/>
    <property type="match status" value="1"/>
</dbReference>
<sequence length="236" mass="23518">MTSLTGSTILVCGASGVLGGEIARLLAAEGADLVLTGRDRGRLEALGLAATIVAADLTDPAAADALIRQALEAHGALDGIVNASGVVAFGAATEISDGTLDALFAVNVLAPMRLLRAAIAPLTASAAAGREPFVLTLSGVVSEVPTANMAAYSASKAALAAWGKATGRELRRAGIRVLDARPGHTETGLVSRALEGAAPKLAPGLDPAVVARRIVAAIISGERDLPSSAFTDPAAD</sequence>
<dbReference type="InterPro" id="IPR002347">
    <property type="entry name" value="SDR_fam"/>
</dbReference>
<dbReference type="Gene3D" id="3.40.50.720">
    <property type="entry name" value="NAD(P)-binding Rossmann-like Domain"/>
    <property type="match status" value="1"/>
</dbReference>
<dbReference type="Pfam" id="PF00106">
    <property type="entry name" value="adh_short"/>
    <property type="match status" value="1"/>
</dbReference>
<dbReference type="GO" id="GO:0016020">
    <property type="term" value="C:membrane"/>
    <property type="evidence" value="ECO:0007669"/>
    <property type="project" value="TreeGrafter"/>
</dbReference>
<accession>A0A3A5MQK1</accession>
<dbReference type="PRINTS" id="PR00081">
    <property type="entry name" value="GDHRDH"/>
</dbReference>
<dbReference type="RefSeq" id="WP_119972392.1">
    <property type="nucleotide sequence ID" value="NZ_JBHSQA010000001.1"/>
</dbReference>
<dbReference type="Proteomes" id="UP000272015">
    <property type="component" value="Unassembled WGS sequence"/>
</dbReference>
<dbReference type="EMBL" id="QZVS01000064">
    <property type="protein sequence ID" value="RJT90099.1"/>
    <property type="molecule type" value="Genomic_DNA"/>
</dbReference>
<keyword evidence="2" id="KW-0560">Oxidoreductase</keyword>